<reference evidence="2" key="1">
    <citation type="journal article" date="2014" name="Sci. Data">
        <title>Genomes of diverse isolates of the marine cyanobacterium Prochlorococcus.</title>
        <authorList>
            <person name="Biller S."/>
            <person name="Berube P."/>
            <person name="Thompson J."/>
            <person name="Kelly L."/>
            <person name="Roggensack S."/>
            <person name="Awad L."/>
            <person name="Roache-Johnson K."/>
            <person name="Ding H."/>
            <person name="Giovannoni S.J."/>
            <person name="Moore L.R."/>
            <person name="Chisholm S.W."/>
        </authorList>
    </citation>
    <scope>NUCLEOTIDE SEQUENCE [LARGE SCALE GENOMIC DNA]</scope>
    <source>
        <strain evidence="2">SB</strain>
    </source>
</reference>
<dbReference type="EMBL" id="JNAS01000003">
    <property type="protein sequence ID" value="KGG07639.1"/>
    <property type="molecule type" value="Genomic_DNA"/>
</dbReference>
<name>A0A0A2B4V7_PROMR</name>
<organism evidence="1 2">
    <name type="scientific">Prochlorococcus marinus str. SB</name>
    <dbReference type="NCBI Taxonomy" id="59926"/>
    <lineage>
        <taxon>Bacteria</taxon>
        <taxon>Bacillati</taxon>
        <taxon>Cyanobacteriota</taxon>
        <taxon>Cyanophyceae</taxon>
        <taxon>Synechococcales</taxon>
        <taxon>Prochlorococcaceae</taxon>
        <taxon>Prochlorococcus</taxon>
    </lineage>
</organism>
<protein>
    <submittedName>
        <fullName evidence="1">Uncharacterized protein</fullName>
    </submittedName>
</protein>
<proteinExistence type="predicted"/>
<dbReference type="AlphaFoldDB" id="A0A0A2B4V7"/>
<comment type="caution">
    <text evidence="1">The sequence shown here is derived from an EMBL/GenBank/DDBJ whole genome shotgun (WGS) entry which is preliminary data.</text>
</comment>
<dbReference type="Proteomes" id="UP000030345">
    <property type="component" value="Unassembled WGS sequence"/>
</dbReference>
<gene>
    <name evidence="1" type="ORF">EV02_1971</name>
</gene>
<evidence type="ECO:0000313" key="2">
    <source>
        <dbReference type="Proteomes" id="UP000030345"/>
    </source>
</evidence>
<evidence type="ECO:0000313" key="1">
    <source>
        <dbReference type="EMBL" id="KGG07639.1"/>
    </source>
</evidence>
<sequence length="48" mass="5258">MNSMAGLFTILNPGVAITHTEVLEINLPMARGQLQLLTPTNSHWKQLG</sequence>
<accession>A0A0A2B4V7</accession>